<evidence type="ECO:0000256" key="2">
    <source>
        <dbReference type="ARBA" id="ARBA00007613"/>
    </source>
</evidence>
<dbReference type="PANTHER" id="PTHR30026">
    <property type="entry name" value="OUTER MEMBRANE PROTEIN TOLC"/>
    <property type="match status" value="1"/>
</dbReference>
<dbReference type="InterPro" id="IPR003423">
    <property type="entry name" value="OMP_efflux"/>
</dbReference>
<evidence type="ECO:0000256" key="3">
    <source>
        <dbReference type="ARBA" id="ARBA00022448"/>
    </source>
</evidence>
<evidence type="ECO:0000256" key="1">
    <source>
        <dbReference type="ARBA" id="ARBA00004442"/>
    </source>
</evidence>
<dbReference type="RefSeq" id="WP_232001520.1">
    <property type="nucleotide sequence ID" value="NZ_LT605205.1"/>
</dbReference>
<evidence type="ECO:0000256" key="8">
    <source>
        <dbReference type="SAM" id="Coils"/>
    </source>
</evidence>
<feature type="coiled-coil region" evidence="8">
    <location>
        <begin position="269"/>
        <end position="296"/>
    </location>
</feature>
<accession>A0A1R3T8G2</accession>
<gene>
    <name evidence="11" type="ORF">PSM36_1049</name>
</gene>
<comment type="similarity">
    <text evidence="2">Belongs to the outer membrane factor (OMF) (TC 1.B.17) family.</text>
</comment>
<dbReference type="Pfam" id="PF02321">
    <property type="entry name" value="OEP"/>
    <property type="match status" value="1"/>
</dbReference>
<dbReference type="Gene3D" id="1.20.1600.10">
    <property type="entry name" value="Outer membrane efflux proteins (OEP)"/>
    <property type="match status" value="2"/>
</dbReference>
<keyword evidence="12" id="KW-1185">Reference proteome</keyword>
<keyword evidence="10" id="KW-0732">Signal</keyword>
<feature type="region of interest" description="Disordered" evidence="9">
    <location>
        <begin position="194"/>
        <end position="262"/>
    </location>
</feature>
<evidence type="ECO:0000256" key="5">
    <source>
        <dbReference type="ARBA" id="ARBA00022692"/>
    </source>
</evidence>
<dbReference type="GO" id="GO:0015288">
    <property type="term" value="F:porin activity"/>
    <property type="evidence" value="ECO:0007669"/>
    <property type="project" value="TreeGrafter"/>
</dbReference>
<dbReference type="SUPFAM" id="SSF56954">
    <property type="entry name" value="Outer membrane efflux proteins (OEP)"/>
    <property type="match status" value="2"/>
</dbReference>
<evidence type="ECO:0000256" key="10">
    <source>
        <dbReference type="SAM" id="SignalP"/>
    </source>
</evidence>
<dbReference type="GO" id="GO:0015562">
    <property type="term" value="F:efflux transmembrane transporter activity"/>
    <property type="evidence" value="ECO:0007669"/>
    <property type="project" value="InterPro"/>
</dbReference>
<feature type="signal peptide" evidence="10">
    <location>
        <begin position="1"/>
        <end position="24"/>
    </location>
</feature>
<dbReference type="PANTHER" id="PTHR30026:SF20">
    <property type="entry name" value="OUTER MEMBRANE PROTEIN TOLC"/>
    <property type="match status" value="1"/>
</dbReference>
<dbReference type="EMBL" id="LT605205">
    <property type="protein sequence ID" value="SCD19874.1"/>
    <property type="molecule type" value="Genomic_DNA"/>
</dbReference>
<organism evidence="11 12">
    <name type="scientific">Proteiniphilum saccharofermentans</name>
    <dbReference type="NCBI Taxonomy" id="1642647"/>
    <lineage>
        <taxon>Bacteria</taxon>
        <taxon>Pseudomonadati</taxon>
        <taxon>Bacteroidota</taxon>
        <taxon>Bacteroidia</taxon>
        <taxon>Bacteroidales</taxon>
        <taxon>Dysgonomonadaceae</taxon>
        <taxon>Proteiniphilum</taxon>
    </lineage>
</organism>
<keyword evidence="3" id="KW-0813">Transport</keyword>
<evidence type="ECO:0000313" key="12">
    <source>
        <dbReference type="Proteomes" id="UP000187464"/>
    </source>
</evidence>
<keyword evidence="8" id="KW-0175">Coiled coil</keyword>
<keyword evidence="6" id="KW-0472">Membrane</keyword>
<dbReference type="STRING" id="1642647.PSM36_1049"/>
<name>A0A1R3T8G2_9BACT</name>
<feature type="chain" id="PRO_5012571248" evidence="10">
    <location>
        <begin position="25"/>
        <end position="529"/>
    </location>
</feature>
<dbReference type="Proteomes" id="UP000187464">
    <property type="component" value="Chromosome I"/>
</dbReference>
<sequence length="529" mass="58192">MKRYKNLYCILLLIADLTAISAAAQTTSPFTAAPDTGLIADSLIVAPIPRQASDSLAHYLETAARNNPGVKAYFLAYKASLEKMPQAGAYPDPELEIGFFLQPMEILDGRQIADFTLMQMFPWFGTRKAARTEAEHMANMAFEQFRETRDNLYLQVYTQWFLLCSLQQQLNNSRENRDYLKQLETLALRKFSASSAGNAGSGGRTQTAPVTSPASTGTSSMGTSGNMGSMGSPMGGSATQSSTSGSSMSSMGSGAGMQSMSASTGMSDVLRIQLEIAELENSIESILSQIDAETAAFNALLNRPSGNKVHLPDSITPIPFSLDVALTAEQISLNNPMLAMIDEEGAAYRAKAEMDKKMSYPMLGIGLQYSVIGKRMDMGHAGLPVTEMNGMDMIMPMVSISLPLYRSKYKAQQRESSIRWQASRQQYADTQNALQTELYRTRHSLDDASRKITLYEKQSQLAQTTYHLLVQEFVSGKSDLTDVIQVQRQLLDYRLKKAEAVAEYNTMVASIQKLVSFNASHDNVLRMIK</sequence>
<dbReference type="KEGG" id="psac:PSM36_1049"/>
<evidence type="ECO:0000313" key="11">
    <source>
        <dbReference type="EMBL" id="SCD19874.1"/>
    </source>
</evidence>
<evidence type="ECO:0000256" key="7">
    <source>
        <dbReference type="ARBA" id="ARBA00023237"/>
    </source>
</evidence>
<proteinExistence type="inferred from homology"/>
<dbReference type="GO" id="GO:1990281">
    <property type="term" value="C:efflux pump complex"/>
    <property type="evidence" value="ECO:0007669"/>
    <property type="project" value="TreeGrafter"/>
</dbReference>
<keyword evidence="4" id="KW-1134">Transmembrane beta strand</keyword>
<keyword evidence="5" id="KW-0812">Transmembrane</keyword>
<dbReference type="AlphaFoldDB" id="A0A1R3T8G2"/>
<keyword evidence="7" id="KW-0998">Cell outer membrane</keyword>
<feature type="compositionally biased region" description="Low complexity" evidence="9">
    <location>
        <begin position="211"/>
        <end position="262"/>
    </location>
</feature>
<evidence type="ECO:0000256" key="4">
    <source>
        <dbReference type="ARBA" id="ARBA00022452"/>
    </source>
</evidence>
<evidence type="ECO:0000256" key="9">
    <source>
        <dbReference type="SAM" id="MobiDB-lite"/>
    </source>
</evidence>
<reference evidence="11 12" key="1">
    <citation type="submission" date="2016-08" db="EMBL/GenBank/DDBJ databases">
        <authorList>
            <person name="Seilhamer J.J."/>
        </authorList>
    </citation>
    <scope>NUCLEOTIDE SEQUENCE [LARGE SCALE GENOMIC DNA]</scope>
    <source>
        <strain evidence="11">M3/6</strain>
    </source>
</reference>
<dbReference type="InterPro" id="IPR051906">
    <property type="entry name" value="TolC-like"/>
</dbReference>
<evidence type="ECO:0000256" key="6">
    <source>
        <dbReference type="ARBA" id="ARBA00023136"/>
    </source>
</evidence>
<comment type="subcellular location">
    <subcellularLocation>
        <location evidence="1">Cell outer membrane</location>
    </subcellularLocation>
</comment>
<protein>
    <submittedName>
        <fullName evidence="11">TolC family</fullName>
    </submittedName>
</protein>
<dbReference type="GO" id="GO:0009279">
    <property type="term" value="C:cell outer membrane"/>
    <property type="evidence" value="ECO:0007669"/>
    <property type="project" value="UniProtKB-SubCell"/>
</dbReference>